<dbReference type="Gene3D" id="2.60.120.260">
    <property type="entry name" value="Galactose-binding domain-like"/>
    <property type="match status" value="1"/>
</dbReference>
<dbReference type="Proteomes" id="UP000279911">
    <property type="component" value="Unassembled WGS sequence"/>
</dbReference>
<keyword evidence="2" id="KW-0378">Hydrolase</keyword>
<protein>
    <submittedName>
        <fullName evidence="2">SGNH/GDSL hydrolase family protein</fullName>
    </submittedName>
</protein>
<evidence type="ECO:0000313" key="2">
    <source>
        <dbReference type="EMBL" id="RSD26270.1"/>
    </source>
</evidence>
<sequence length="364" mass="41393">MKSNFRKFLALFFITAALLFLFAMQSEHYQSEDLNVYEKIEEGSSINYLVIGDSIGRGAGAERKELRWYSQFEVLLKSYSGSRAYRNLVVQSGATAFEGIYKLQKTSQKKDIDVIFLFFGENDRKYMDPETFAFFYEKLLRDAKEFHPEAEIITIIESSLKQEPYAHAIKNVSSHYGAKHLDMRIPFKESGLLTEHLTTDMVHPNGKGYQLYANSILELMKENMKSGADIASFPDPIAMDNSFYLSEKKEIASNGGFNYEKGLYVSRNPGEVLEYVFEGPILGVTAIRSVEGGKVKVYIDGEYIRTLSTWWPFTRERYLYIASGLDPGRHTVRFETIGHPASAVAGVNETIIIKSIIIAKEKED</sequence>
<dbReference type="Gene3D" id="3.40.50.1110">
    <property type="entry name" value="SGNH hydrolase"/>
    <property type="match status" value="1"/>
</dbReference>
<dbReference type="AlphaFoldDB" id="A0A3R9E520"/>
<dbReference type="EMBL" id="RSFW01000017">
    <property type="protein sequence ID" value="RSD26270.1"/>
    <property type="molecule type" value="Genomic_DNA"/>
</dbReference>
<evidence type="ECO:0000259" key="1">
    <source>
        <dbReference type="Pfam" id="PF13472"/>
    </source>
</evidence>
<feature type="domain" description="SGNH hydrolase-type esterase" evidence="1">
    <location>
        <begin position="50"/>
        <end position="211"/>
    </location>
</feature>
<dbReference type="SUPFAM" id="SSF52266">
    <property type="entry name" value="SGNH hydrolase"/>
    <property type="match status" value="1"/>
</dbReference>
<dbReference type="Pfam" id="PF13472">
    <property type="entry name" value="Lipase_GDSL_2"/>
    <property type="match status" value="1"/>
</dbReference>
<accession>A0A3R9E520</accession>
<gene>
    <name evidence="2" type="ORF">EJA10_15790</name>
</gene>
<name>A0A3R9E520_9BACI</name>
<organism evidence="2 3">
    <name type="scientific">Mesobacillus subterraneus</name>
    <dbReference type="NCBI Taxonomy" id="285983"/>
    <lineage>
        <taxon>Bacteria</taxon>
        <taxon>Bacillati</taxon>
        <taxon>Bacillota</taxon>
        <taxon>Bacilli</taxon>
        <taxon>Bacillales</taxon>
        <taxon>Bacillaceae</taxon>
        <taxon>Mesobacillus</taxon>
    </lineage>
</organism>
<evidence type="ECO:0000313" key="3">
    <source>
        <dbReference type="Proteomes" id="UP000279911"/>
    </source>
</evidence>
<proteinExistence type="predicted"/>
<dbReference type="CDD" id="cd00229">
    <property type="entry name" value="SGNH_hydrolase"/>
    <property type="match status" value="1"/>
</dbReference>
<comment type="caution">
    <text evidence="2">The sequence shown here is derived from an EMBL/GenBank/DDBJ whole genome shotgun (WGS) entry which is preliminary data.</text>
</comment>
<reference evidence="3" key="1">
    <citation type="submission" date="2018-12" db="EMBL/GenBank/DDBJ databases">
        <title>Bacillus chawlae sp. nov., Bacillus glennii sp. nov., and Bacillus saganii sp. nov. Isolated from the Vehicle Assembly Building at Kennedy Space Center where the Viking Spacecraft were Assembled.</title>
        <authorList>
            <person name="Seuylemezian A."/>
            <person name="Vaishampayan P."/>
        </authorList>
    </citation>
    <scope>NUCLEOTIDE SEQUENCE [LARGE SCALE GENOMIC DNA]</scope>
    <source>
        <strain evidence="3">DSM 13966</strain>
    </source>
</reference>
<dbReference type="InterPro" id="IPR036514">
    <property type="entry name" value="SGNH_hydro_sf"/>
</dbReference>
<dbReference type="OrthoDB" id="8233337at2"/>
<dbReference type="RefSeq" id="WP_125480972.1">
    <property type="nucleotide sequence ID" value="NZ_RSFW01000017.1"/>
</dbReference>
<dbReference type="InterPro" id="IPR013830">
    <property type="entry name" value="SGNH_hydro"/>
</dbReference>
<dbReference type="GO" id="GO:0016787">
    <property type="term" value="F:hydrolase activity"/>
    <property type="evidence" value="ECO:0007669"/>
    <property type="project" value="UniProtKB-KW"/>
</dbReference>